<name>A0ABN6RFH5_9DEIO</name>
<accession>A0ABN6RFH5</accession>
<keyword evidence="4" id="KW-1185">Reference proteome</keyword>
<dbReference type="InterPro" id="IPR052893">
    <property type="entry name" value="TCS_response_regulator"/>
</dbReference>
<evidence type="ECO:0000256" key="1">
    <source>
        <dbReference type="PROSITE-ProRule" id="PRU00169"/>
    </source>
</evidence>
<dbReference type="CDD" id="cd17557">
    <property type="entry name" value="REC_Rcp-like"/>
    <property type="match status" value="1"/>
</dbReference>
<evidence type="ECO:0000313" key="4">
    <source>
        <dbReference type="Proteomes" id="UP001064971"/>
    </source>
</evidence>
<dbReference type="PROSITE" id="PS50110">
    <property type="entry name" value="RESPONSE_REGULATORY"/>
    <property type="match status" value="1"/>
</dbReference>
<feature type="modified residue" description="4-aspartylphosphate" evidence="1">
    <location>
        <position position="63"/>
    </location>
</feature>
<dbReference type="RefSeq" id="WP_406585105.1">
    <property type="nucleotide sequence ID" value="NZ_AP026560.1"/>
</dbReference>
<protein>
    <submittedName>
        <fullName evidence="3">Two-component system response regulator</fullName>
    </submittedName>
</protein>
<keyword evidence="1" id="KW-0597">Phosphoprotein</keyword>
<evidence type="ECO:0000313" key="3">
    <source>
        <dbReference type="EMBL" id="BDP41409.1"/>
    </source>
</evidence>
<dbReference type="Gene3D" id="3.40.50.2300">
    <property type="match status" value="1"/>
</dbReference>
<evidence type="ECO:0000259" key="2">
    <source>
        <dbReference type="PROSITE" id="PS50110"/>
    </source>
</evidence>
<dbReference type="InterPro" id="IPR001789">
    <property type="entry name" value="Sig_transdc_resp-reg_receiver"/>
</dbReference>
<dbReference type="Proteomes" id="UP001064971">
    <property type="component" value="Chromosome"/>
</dbReference>
<organism evidence="3 4">
    <name type="scientific">Deinococcus aetherius</name>
    <dbReference type="NCBI Taxonomy" id="200252"/>
    <lineage>
        <taxon>Bacteria</taxon>
        <taxon>Thermotogati</taxon>
        <taxon>Deinococcota</taxon>
        <taxon>Deinococci</taxon>
        <taxon>Deinococcales</taxon>
        <taxon>Deinococcaceae</taxon>
        <taxon>Deinococcus</taxon>
    </lineage>
</organism>
<reference evidence="3" key="1">
    <citation type="submission" date="2022-07" db="EMBL/GenBank/DDBJ databases">
        <title>Complete Genome Sequence of the Radioresistant Bacterium Deinococcus aetherius ST0316, Isolated from the Air Dust collected in Lower Stratosphere above Japan.</title>
        <authorList>
            <person name="Satoh K."/>
            <person name="Hagiwara K."/>
            <person name="Katsumata K."/>
            <person name="Kubo A."/>
            <person name="Yokobori S."/>
            <person name="Yamagishi A."/>
            <person name="Oono Y."/>
            <person name="Narumi I."/>
        </authorList>
    </citation>
    <scope>NUCLEOTIDE SEQUENCE</scope>
    <source>
        <strain evidence="3">ST0316</strain>
    </source>
</reference>
<gene>
    <name evidence="3" type="ORF">DAETH_13780</name>
</gene>
<sequence length="147" mass="16114">MQPYVLLIEDDAQAIELGRRAFAGHGRFDVTAVQTGQAGLDFLRRAGAFQGREDTLPALVILDLGLPDMPGLDVLDEIKRDERLSFLPVVILTVSEEANDARAARDLGAAFFISKPVGPEEFEATVNAVGHFWSNLSRTPSAPRPRW</sequence>
<dbReference type="EMBL" id="AP026560">
    <property type="protein sequence ID" value="BDP41409.1"/>
    <property type="molecule type" value="Genomic_DNA"/>
</dbReference>
<proteinExistence type="predicted"/>
<dbReference type="PANTHER" id="PTHR44520:SF1">
    <property type="entry name" value="TWO-COMPONENT SYSTEM REGULATORY PROTEIN"/>
    <property type="match status" value="1"/>
</dbReference>
<feature type="domain" description="Response regulatory" evidence="2">
    <location>
        <begin position="4"/>
        <end position="130"/>
    </location>
</feature>
<dbReference type="SUPFAM" id="SSF52172">
    <property type="entry name" value="CheY-like"/>
    <property type="match status" value="1"/>
</dbReference>
<dbReference type="SMART" id="SM00448">
    <property type="entry name" value="REC"/>
    <property type="match status" value="1"/>
</dbReference>
<dbReference type="InterPro" id="IPR011006">
    <property type="entry name" value="CheY-like_superfamily"/>
</dbReference>
<dbReference type="Pfam" id="PF00072">
    <property type="entry name" value="Response_reg"/>
    <property type="match status" value="1"/>
</dbReference>
<dbReference type="PANTHER" id="PTHR44520">
    <property type="entry name" value="RESPONSE REGULATOR RCP1-RELATED"/>
    <property type="match status" value="1"/>
</dbReference>